<sequence length="345" mass="40543">MVSHKVIEPSRLSQAHMNEVSTIYQVYHDQLRHTSSKEAAEATKNYCLSSAHVKTEDKLASYEFLYMNDFFHELDAVLSTTQDNSEIPLLYQILLTRYSKPLTNEDLEWLQTLSFSHPSLRCLHLFTLVYAYYDSKQYTGLDKYVDECYDALLQVNEPLFYYYMKLRFDELLFQHYWKTNNILLAKKYIYKVLNTDLSPRKQSSMNHNLALCHLYEDYDLSIGYAYAGLSIARENQLNKVITSIQNYTIPFISAFHKRTLNITTPDPVETAHLAIANNDLNTAESILSRLSVLTPFQESYLGLTRKDRTMLNRAHNRFIKEYGDHFFAQLPLYYLERIHHTNQEE</sequence>
<dbReference type="Proteomes" id="UP001221597">
    <property type="component" value="Chromosome"/>
</dbReference>
<dbReference type="InterPro" id="IPR047705">
    <property type="entry name" value="AimR-like"/>
</dbReference>
<gene>
    <name evidence="1" type="ORF">P9989_01680</name>
</gene>
<dbReference type="NCBIfam" id="NF038310">
    <property type="entry name" value="lysogeny_AimR"/>
    <property type="match status" value="1"/>
</dbReference>
<evidence type="ECO:0000313" key="1">
    <source>
        <dbReference type="EMBL" id="WFT75145.1"/>
    </source>
</evidence>
<dbReference type="RefSeq" id="WP_283077114.1">
    <property type="nucleotide sequence ID" value="NZ_CP121671.1"/>
</dbReference>
<keyword evidence="1" id="KW-0675">Receptor</keyword>
<name>A0ABY8IYJ7_9BACI</name>
<protein>
    <submittedName>
        <fullName evidence="1">AimR family lysis-lysogeny pheromone receptor</fullName>
    </submittedName>
</protein>
<dbReference type="EMBL" id="CP121671">
    <property type="protein sequence ID" value="WFT75145.1"/>
    <property type="molecule type" value="Genomic_DNA"/>
</dbReference>
<reference evidence="1 2" key="1">
    <citation type="submission" date="2023-04" db="EMBL/GenBank/DDBJ databases">
        <title>Genome sequence of Halobacillus naozhouensis KACC 21980.</title>
        <authorList>
            <person name="Kim S."/>
            <person name="Heo J."/>
            <person name="Kwon S.-W."/>
        </authorList>
    </citation>
    <scope>NUCLEOTIDE SEQUENCE [LARGE SCALE GENOMIC DNA]</scope>
    <source>
        <strain evidence="1 2">KCTC 13234</strain>
    </source>
</reference>
<dbReference type="Pfam" id="PF22871">
    <property type="entry name" value="AimR"/>
    <property type="match status" value="1"/>
</dbReference>
<keyword evidence="2" id="KW-1185">Reference proteome</keyword>
<evidence type="ECO:0000313" key="2">
    <source>
        <dbReference type="Proteomes" id="UP001221597"/>
    </source>
</evidence>
<organism evidence="1 2">
    <name type="scientific">Halobacillus naozhouensis</name>
    <dbReference type="NCBI Taxonomy" id="554880"/>
    <lineage>
        <taxon>Bacteria</taxon>
        <taxon>Bacillati</taxon>
        <taxon>Bacillota</taxon>
        <taxon>Bacilli</taxon>
        <taxon>Bacillales</taxon>
        <taxon>Bacillaceae</taxon>
        <taxon>Halobacillus</taxon>
    </lineage>
</organism>
<proteinExistence type="predicted"/>
<accession>A0ABY8IYJ7</accession>